<feature type="chain" id="PRO_5042256154" evidence="2">
    <location>
        <begin position="23"/>
        <end position="2014"/>
    </location>
</feature>
<name>A0AAD9RJD1_9HYME</name>
<feature type="compositionally biased region" description="Polar residues" evidence="1">
    <location>
        <begin position="1830"/>
        <end position="1846"/>
    </location>
</feature>
<feature type="compositionally biased region" description="Basic and acidic residues" evidence="1">
    <location>
        <begin position="1397"/>
        <end position="1408"/>
    </location>
</feature>
<feature type="compositionally biased region" description="Polar residues" evidence="1">
    <location>
        <begin position="331"/>
        <end position="344"/>
    </location>
</feature>
<feature type="region of interest" description="Disordered" evidence="1">
    <location>
        <begin position="1958"/>
        <end position="1994"/>
    </location>
</feature>
<feature type="region of interest" description="Disordered" evidence="1">
    <location>
        <begin position="196"/>
        <end position="237"/>
    </location>
</feature>
<feature type="compositionally biased region" description="Basic residues" evidence="1">
    <location>
        <begin position="539"/>
        <end position="560"/>
    </location>
</feature>
<feature type="region of interest" description="Disordered" evidence="1">
    <location>
        <begin position="1313"/>
        <end position="1506"/>
    </location>
</feature>
<feature type="compositionally biased region" description="Acidic residues" evidence="1">
    <location>
        <begin position="1378"/>
        <end position="1396"/>
    </location>
</feature>
<feature type="compositionally biased region" description="Low complexity" evidence="1">
    <location>
        <begin position="1776"/>
        <end position="1795"/>
    </location>
</feature>
<feature type="compositionally biased region" description="Polar residues" evidence="1">
    <location>
        <begin position="1959"/>
        <end position="1971"/>
    </location>
</feature>
<evidence type="ECO:0000256" key="1">
    <source>
        <dbReference type="SAM" id="MobiDB-lite"/>
    </source>
</evidence>
<feature type="region of interest" description="Disordered" evidence="1">
    <location>
        <begin position="41"/>
        <end position="98"/>
    </location>
</feature>
<sequence>MDRKTIFSLLLTIELIFYGSWAIQVFPQVQRVRDDVNLVDGSSRSVSPLESSTEHEDTSSSSRELIEEPPDREIPYSEHENPKEVSTKPKYIAPGEWAKPPREKNIPLDFVPTKVYAQVRGTHTVKRAPREEAIEDAETDEEKLNALRLREVVKNSKINTVYTEEGYEDSAYDHAGHIKDADFHEGFARKLRDRLKEKHAEEEENSEELADYEDDYSDHDENDEDSHGNYLESNVNPKAIVQNEVEVLVKDVEREAEEAEEASDIHLFDSKKLKDAKSSERKSSYDSRENESQDTRIVEKEHDSNANLSDRVRYETTTYDPVKKTIDDRSIQSPSEPNRYSNENPTTIAYGQVLWDFLKTKKNEPVELIHKETTTSFPYSYQPTSVATTTLSIPGPYFSWTQQETTTLPSVFPASQTYYPQGLDSDLINAGLIASISQNNNQIWPIQPGPVNYIGRMDDPSISLTPSSVLNPGESWKPLIQTTPNYSILDNETTMILPQEEEINNSKIEEIHSDSNDYNDNPFLNPLEENTPEKIEQKKKYRVLARHKPRKSTRGPKSPRSHQTDNVKRLPNDIATNHNKFINDQRAKYLKVLDYVMNQDPVKKSNDFAIVRPPVASPSKQVGYFDFQAEDRPAGVDQSSVPIESETIIREPIEKKLPRNRPISSVDGFLGTSSLPIYKIDRVTKDGRRNSRIAEESDDGDFRESDYENTRIRPDIKRSRRNRKTHEELLEESPKLSGRVVDKEIEERFNEDVKKDDKKLENVKTVDVEVEVPNFDYVEEFENEEDEKQPTSTEIALDLKKYPFYVNEKVENLSGLKYALDPTKVPRKTATGMEFYDSRDKYKDCEEVEENLDKVLPKEEKPSVDQGPNENGPRLRDLGDKLDCFKAKYFDENPFDNPLFIEKNVGDPSLPKELNPKKLSERILVLPEAREEFIFQKLSRKPEEQRPVYSYGTRNTRGPPRASKKRERIERVTSLPNFSPEPYHQQVYEDVMNHITRSNDPYRIYGMTTIKPKSQVQVASGTRNIEKLNDNLDSLINKTSSIDIGIRVNLTDIDGLLPPKIPNDFTRQNDPRKTRILILKSRRRSPRYHVPRSIARYHAIKIQKRSIERPKTRDLVAEESRDDIRNESNSIRVTPRSRRRKSSVVSQNLTSSTEKSINEDPEKEPSSKIIYTIRDRIRYSKPKDELKNVGTFTTAPSTLDEDSRRKEPRYNGVRRKAINFDSSTVPTILSTIWTDKSTVKESTTPNTILNKRLRYSTLSRDRSKKDPEEDSTKASNEYKVRENVNDEIVTTPVPIISTSLEYSNVKEYLNSDPPGYKETFSEETTEFPIVQETRSREPENLEDDLEKTSKEREENSSESTEQSYESKEDISEKKERDEDNEENDEEDEEEETNDSSEESKESKEDRTFFHFSSRPYSPPENYEDEKYSDLGKRINKPAFYHPPFSIPGYEKSRLSRLEESSSSSSSSSSSEEDSEEKGAENKKNTRFASLPWSAEKKGDEKSFGESKYYSRPFWGYEYPWERRERLAMEGEKRRERKLRNGGKSYGRFGDFRSKDSDEDVSSPKHTSSSSRVYPWDLYDVRPSRKNRKSKRERYSDTDESGSEHKPVKYSSKYNSSLLGSISAFNNSNRVAGDADKIKKGRNRSGSSKETNTSSSIRRLLSGTLVPEVITQSPKRDAGGKGKIEEKNSMEVTSVATKEQKKRKNVTTRKKNQNEETNPTTQSPASTENTTKSNITDLSVDRSRRRRILNKYPTVNIDKDISTERKEQVKRRRGKIRSTTTAPSTTTTTTIASSTKPSRRRSQTRFSKPKDSNPTPSTTTVEHRSRVSKESFVSRTTYPANENSTIDTDNDPKTLETKYRDENGDVNPNRGNITSENIERISVMTKETPDHVYQTKKIDKDGVKEMFVSIMPNKGGNVSELEAGSSEFDEEEDRWKIPREESEDLGGIPSTESYLVGNLLEQTSGTHSGSDQEFQDENTKLEEGEEKEETSEIKSSIKFIRHPERRLYYYIERRR</sequence>
<keyword evidence="4" id="KW-1185">Reference proteome</keyword>
<reference evidence="3" key="2">
    <citation type="journal article" date="2023" name="Commun. Biol.">
        <title>Intrasexual cuticular hydrocarbon dimorphism in a wasp sheds light on hydrocarbon biosynthesis genes in Hymenoptera.</title>
        <authorList>
            <person name="Moris V.C."/>
            <person name="Podsiadlowski L."/>
            <person name="Martin S."/>
            <person name="Oeyen J.P."/>
            <person name="Donath A."/>
            <person name="Petersen M."/>
            <person name="Wilbrandt J."/>
            <person name="Misof B."/>
            <person name="Liedtke D."/>
            <person name="Thamm M."/>
            <person name="Scheiner R."/>
            <person name="Schmitt T."/>
            <person name="Niehuis O."/>
        </authorList>
    </citation>
    <scope>NUCLEOTIDE SEQUENCE</scope>
    <source>
        <strain evidence="3">GBR_01_08_01A</strain>
    </source>
</reference>
<keyword evidence="2" id="KW-0732">Signal</keyword>
<feature type="compositionally biased region" description="Basic residues" evidence="1">
    <location>
        <begin position="1699"/>
        <end position="1710"/>
    </location>
</feature>
<dbReference type="EMBL" id="JAIFRP010000046">
    <property type="protein sequence ID" value="KAK2580800.1"/>
    <property type="molecule type" value="Genomic_DNA"/>
</dbReference>
<accession>A0AAD9RJD1</accession>
<feature type="compositionally biased region" description="Basic and acidic residues" evidence="1">
    <location>
        <begin position="1346"/>
        <end position="1355"/>
    </location>
</feature>
<feature type="compositionally biased region" description="Basic and acidic residues" evidence="1">
    <location>
        <begin position="1494"/>
        <end position="1504"/>
    </location>
</feature>
<feature type="compositionally biased region" description="Basic and acidic residues" evidence="1">
    <location>
        <begin position="1592"/>
        <end position="1606"/>
    </location>
</feature>
<feature type="compositionally biased region" description="Basic and acidic residues" evidence="1">
    <location>
        <begin position="852"/>
        <end position="863"/>
    </location>
</feature>
<feature type="signal peptide" evidence="2">
    <location>
        <begin position="1"/>
        <end position="22"/>
    </location>
</feature>
<feature type="compositionally biased region" description="Basic and acidic residues" evidence="1">
    <location>
        <begin position="52"/>
        <end position="87"/>
    </location>
</feature>
<feature type="region of interest" description="Disordered" evidence="1">
    <location>
        <begin position="945"/>
        <end position="966"/>
    </location>
</feature>
<feature type="compositionally biased region" description="Basic and acidic residues" evidence="1">
    <location>
        <begin position="1111"/>
        <end position="1126"/>
    </location>
</feature>
<reference evidence="3" key="1">
    <citation type="submission" date="2021-08" db="EMBL/GenBank/DDBJ databases">
        <authorList>
            <person name="Misof B."/>
            <person name="Oliver O."/>
            <person name="Podsiadlowski L."/>
            <person name="Donath A."/>
            <person name="Peters R."/>
            <person name="Mayer C."/>
            <person name="Rust J."/>
            <person name="Gunkel S."/>
            <person name="Lesny P."/>
            <person name="Martin S."/>
            <person name="Oeyen J.P."/>
            <person name="Petersen M."/>
            <person name="Panagiotis P."/>
            <person name="Wilbrandt J."/>
            <person name="Tanja T."/>
        </authorList>
    </citation>
    <scope>NUCLEOTIDE SEQUENCE</scope>
    <source>
        <strain evidence="3">GBR_01_08_01A</strain>
        <tissue evidence="3">Thorax + abdomen</tissue>
    </source>
</reference>
<dbReference type="Proteomes" id="UP001258017">
    <property type="component" value="Unassembled WGS sequence"/>
</dbReference>
<protein>
    <submittedName>
        <fullName evidence="3">Uncharacterized protein</fullName>
    </submittedName>
</protein>
<evidence type="ECO:0000313" key="3">
    <source>
        <dbReference type="EMBL" id="KAK2580800.1"/>
    </source>
</evidence>
<feature type="region of interest" description="Disordered" evidence="1">
    <location>
        <begin position="1111"/>
        <end position="1165"/>
    </location>
</feature>
<feature type="compositionally biased region" description="Low complexity" evidence="1">
    <location>
        <begin position="1644"/>
        <end position="1655"/>
    </location>
</feature>
<feature type="compositionally biased region" description="Basic and acidic residues" evidence="1">
    <location>
        <begin position="321"/>
        <end position="330"/>
    </location>
</feature>
<feature type="compositionally biased region" description="Basic and acidic residues" evidence="1">
    <location>
        <begin position="1364"/>
        <end position="1377"/>
    </location>
</feature>
<feature type="compositionally biased region" description="Basic and acidic residues" evidence="1">
    <location>
        <begin position="562"/>
        <end position="571"/>
    </location>
</feature>
<feature type="compositionally biased region" description="Basic and acidic residues" evidence="1">
    <location>
        <begin position="1156"/>
        <end position="1165"/>
    </location>
</feature>
<feature type="compositionally biased region" description="Basic and acidic residues" evidence="1">
    <location>
        <begin position="1259"/>
        <end position="1279"/>
    </location>
</feature>
<evidence type="ECO:0000313" key="4">
    <source>
        <dbReference type="Proteomes" id="UP001258017"/>
    </source>
</evidence>
<comment type="caution">
    <text evidence="3">The sequence shown here is derived from an EMBL/GenBank/DDBJ whole genome shotgun (WGS) entry which is preliminary data.</text>
</comment>
<feature type="region of interest" description="Disordered" evidence="1">
    <location>
        <begin position="1621"/>
        <end position="1746"/>
    </location>
</feature>
<feature type="region of interest" description="Disordered" evidence="1">
    <location>
        <begin position="1528"/>
        <end position="1609"/>
    </location>
</feature>
<proteinExistence type="predicted"/>
<evidence type="ECO:0000256" key="2">
    <source>
        <dbReference type="SAM" id="SignalP"/>
    </source>
</evidence>
<feature type="region of interest" description="Disordered" evidence="1">
    <location>
        <begin position="1258"/>
        <end position="1279"/>
    </location>
</feature>
<feature type="compositionally biased region" description="Polar residues" evidence="1">
    <location>
        <begin position="1714"/>
        <end position="1736"/>
    </location>
</feature>
<feature type="region of interest" description="Disordered" evidence="1">
    <location>
        <begin position="1762"/>
        <end position="1872"/>
    </location>
</feature>
<feature type="region of interest" description="Disordered" evidence="1">
    <location>
        <begin position="852"/>
        <end position="877"/>
    </location>
</feature>
<feature type="compositionally biased region" description="Basic and acidic residues" evidence="1">
    <location>
        <begin position="1673"/>
        <end position="1688"/>
    </location>
</feature>
<organism evidence="3 4">
    <name type="scientific">Odynerus spinipes</name>
    <dbReference type="NCBI Taxonomy" id="1348599"/>
    <lineage>
        <taxon>Eukaryota</taxon>
        <taxon>Metazoa</taxon>
        <taxon>Ecdysozoa</taxon>
        <taxon>Arthropoda</taxon>
        <taxon>Hexapoda</taxon>
        <taxon>Insecta</taxon>
        <taxon>Pterygota</taxon>
        <taxon>Neoptera</taxon>
        <taxon>Endopterygota</taxon>
        <taxon>Hymenoptera</taxon>
        <taxon>Apocrita</taxon>
        <taxon>Aculeata</taxon>
        <taxon>Vespoidea</taxon>
        <taxon>Vespidae</taxon>
        <taxon>Eumeninae</taxon>
        <taxon>Odynerus</taxon>
    </lineage>
</organism>
<feature type="compositionally biased region" description="Basic and acidic residues" evidence="1">
    <location>
        <begin position="1849"/>
        <end position="1862"/>
    </location>
</feature>
<feature type="compositionally biased region" description="Basic and acidic residues" evidence="1">
    <location>
        <begin position="1450"/>
        <end position="1459"/>
    </location>
</feature>
<feature type="region of interest" description="Disordered" evidence="1">
    <location>
        <begin position="276"/>
        <end position="344"/>
    </location>
</feature>
<feature type="compositionally biased region" description="Acidic residues" evidence="1">
    <location>
        <begin position="202"/>
        <end position="224"/>
    </location>
</feature>
<feature type="region of interest" description="Disordered" evidence="1">
    <location>
        <begin position="512"/>
        <end position="572"/>
    </location>
</feature>
<feature type="compositionally biased region" description="Basic and acidic residues" evidence="1">
    <location>
        <begin position="276"/>
        <end position="314"/>
    </location>
</feature>
<gene>
    <name evidence="3" type="ORF">KPH14_011534</name>
</gene>
<feature type="compositionally biased region" description="Low complexity" evidence="1">
    <location>
        <begin position="1460"/>
        <end position="1469"/>
    </location>
</feature>